<dbReference type="RefSeq" id="WP_249285323.1">
    <property type="nucleotide sequence ID" value="NZ_JACRSO010000003.1"/>
</dbReference>
<dbReference type="Proteomes" id="UP000654279">
    <property type="component" value="Unassembled WGS sequence"/>
</dbReference>
<name>A0A926HJ38_9FIRM</name>
<gene>
    <name evidence="1" type="ORF">H8699_08615</name>
</gene>
<evidence type="ECO:0000313" key="1">
    <source>
        <dbReference type="EMBL" id="MBC8529487.1"/>
    </source>
</evidence>
<protein>
    <submittedName>
        <fullName evidence="1">Uncharacterized protein</fullName>
    </submittedName>
</protein>
<proteinExistence type="predicted"/>
<organism evidence="1 2">
    <name type="scientific">Luoshenia tenuis</name>
    <dbReference type="NCBI Taxonomy" id="2763654"/>
    <lineage>
        <taxon>Bacteria</taxon>
        <taxon>Bacillati</taxon>
        <taxon>Bacillota</taxon>
        <taxon>Clostridia</taxon>
        <taxon>Christensenellales</taxon>
        <taxon>Christensenellaceae</taxon>
        <taxon>Luoshenia</taxon>
    </lineage>
</organism>
<dbReference type="EMBL" id="JACRSO010000003">
    <property type="protein sequence ID" value="MBC8529487.1"/>
    <property type="molecule type" value="Genomic_DNA"/>
</dbReference>
<comment type="caution">
    <text evidence="1">The sequence shown here is derived from an EMBL/GenBank/DDBJ whole genome shotgun (WGS) entry which is preliminary data.</text>
</comment>
<dbReference type="AlphaFoldDB" id="A0A926HJ38"/>
<evidence type="ECO:0000313" key="2">
    <source>
        <dbReference type="Proteomes" id="UP000654279"/>
    </source>
</evidence>
<reference evidence="1" key="1">
    <citation type="submission" date="2020-08" db="EMBL/GenBank/DDBJ databases">
        <title>Genome public.</title>
        <authorList>
            <person name="Liu C."/>
            <person name="Sun Q."/>
        </authorList>
    </citation>
    <scope>NUCLEOTIDE SEQUENCE</scope>
    <source>
        <strain evidence="1">NSJ-44</strain>
    </source>
</reference>
<keyword evidence="2" id="KW-1185">Reference proteome</keyword>
<sequence>MKGTWAFFDAEREPAVGASRGAAVGLSTLELWEQGHFGPQTRRISPVTGY</sequence>
<accession>A0A926HJ38</accession>